<comment type="subcellular location">
    <subcellularLocation>
        <location evidence="1">Nucleus</location>
    </subcellularLocation>
</comment>
<evidence type="ECO:0000259" key="10">
    <source>
        <dbReference type="SMART" id="SM01408"/>
    </source>
</evidence>
<dbReference type="InterPro" id="IPR024610">
    <property type="entry name" value="ING_N_histone-binding"/>
</dbReference>
<evidence type="ECO:0000256" key="2">
    <source>
        <dbReference type="ARBA" id="ARBA00010210"/>
    </source>
</evidence>
<dbReference type="STRING" id="1884261.A0A5C3R2L6"/>
<evidence type="ECO:0000259" key="9">
    <source>
        <dbReference type="SMART" id="SM00249"/>
    </source>
</evidence>
<dbReference type="SUPFAM" id="SSF57903">
    <property type="entry name" value="FYVE/PHD zinc finger"/>
    <property type="match status" value="1"/>
</dbReference>
<keyword evidence="3" id="KW-0479">Metal-binding</keyword>
<dbReference type="PANTHER" id="PTHR10333:SF42">
    <property type="entry name" value="INHIBITOR OF GROWTH PROTEIN 5"/>
    <property type="match status" value="1"/>
</dbReference>
<dbReference type="InterPro" id="IPR011011">
    <property type="entry name" value="Znf_FYVE_PHD"/>
</dbReference>
<name>A0A5C3R2L6_9AGAR</name>
<evidence type="ECO:0000313" key="12">
    <source>
        <dbReference type="Proteomes" id="UP000305067"/>
    </source>
</evidence>
<dbReference type="Gene3D" id="3.30.40.10">
    <property type="entry name" value="Zinc/RING finger domain, C3HC4 (zinc finger)"/>
    <property type="match status" value="1"/>
</dbReference>
<dbReference type="SMART" id="SM00249">
    <property type="entry name" value="PHD"/>
    <property type="match status" value="1"/>
</dbReference>
<feature type="domain" description="Inhibitor of growth protein N-terminal histone-binding" evidence="10">
    <location>
        <begin position="5"/>
        <end position="171"/>
    </location>
</feature>
<evidence type="ECO:0000313" key="11">
    <source>
        <dbReference type="EMBL" id="TFL07151.1"/>
    </source>
</evidence>
<evidence type="ECO:0000256" key="4">
    <source>
        <dbReference type="ARBA" id="ARBA00022771"/>
    </source>
</evidence>
<evidence type="ECO:0000256" key="6">
    <source>
        <dbReference type="ARBA" id="ARBA00022853"/>
    </source>
</evidence>
<organism evidence="11 12">
    <name type="scientific">Pterulicium gracile</name>
    <dbReference type="NCBI Taxonomy" id="1884261"/>
    <lineage>
        <taxon>Eukaryota</taxon>
        <taxon>Fungi</taxon>
        <taxon>Dikarya</taxon>
        <taxon>Basidiomycota</taxon>
        <taxon>Agaricomycotina</taxon>
        <taxon>Agaricomycetes</taxon>
        <taxon>Agaricomycetidae</taxon>
        <taxon>Agaricales</taxon>
        <taxon>Pleurotineae</taxon>
        <taxon>Pterulaceae</taxon>
        <taxon>Pterulicium</taxon>
    </lineage>
</organism>
<keyword evidence="4" id="KW-0863">Zinc-finger</keyword>
<sequence length="360" mass="40763">MNERVAVEILPLTLHRNYGLLRELDQQSDGYLKALLPTARSYISHRRSLKHAPSTSTSSEPTTSSQPPATPIGPPPTLHLSKRMFRTPRPPFDMPRPPLARVDTPMTPITPIALPPERTKEPQSSREMLSHIAWLSEDLLRNSQEKVNLAQSCCELVDRQVRLVEQAIRDQELVIAHEVRPGTHPTPIVLADITAPQKYTRPTRVSFSPIRSFHDYVDPPSDLELEEDAVVDVLGQEEQQPPESSEKGSKKGKKDSKGGEKGQKSMIIRIPAQRLSEPRTSSEPGEAIWCYCKMPESQDQQDRPMVGCDYDECEWGWFHIDCLKLKEVPSGDVWYCPSHESMQATSTKPTKKRARRRRKG</sequence>
<keyword evidence="6" id="KW-0156">Chromatin regulator</keyword>
<evidence type="ECO:0000256" key="8">
    <source>
        <dbReference type="SAM" id="MobiDB-lite"/>
    </source>
</evidence>
<feature type="domain" description="Zinc finger PHD-type" evidence="9">
    <location>
        <begin position="289"/>
        <end position="340"/>
    </location>
</feature>
<keyword evidence="5" id="KW-0862">Zinc</keyword>
<keyword evidence="12" id="KW-1185">Reference proteome</keyword>
<dbReference type="GO" id="GO:0005634">
    <property type="term" value="C:nucleus"/>
    <property type="evidence" value="ECO:0007669"/>
    <property type="project" value="UniProtKB-SubCell"/>
</dbReference>
<accession>A0A5C3R2L6</accession>
<feature type="region of interest" description="Disordered" evidence="8">
    <location>
        <begin position="339"/>
        <end position="360"/>
    </location>
</feature>
<dbReference type="GO" id="GO:0008270">
    <property type="term" value="F:zinc ion binding"/>
    <property type="evidence" value="ECO:0007669"/>
    <property type="project" value="UniProtKB-KW"/>
</dbReference>
<dbReference type="InterPro" id="IPR001965">
    <property type="entry name" value="Znf_PHD"/>
</dbReference>
<dbReference type="Pfam" id="PF12998">
    <property type="entry name" value="ING"/>
    <property type="match status" value="2"/>
</dbReference>
<evidence type="ECO:0008006" key="13">
    <source>
        <dbReference type="Google" id="ProtNLM"/>
    </source>
</evidence>
<keyword evidence="7" id="KW-0539">Nucleus</keyword>
<dbReference type="EMBL" id="ML178814">
    <property type="protein sequence ID" value="TFL07151.1"/>
    <property type="molecule type" value="Genomic_DNA"/>
</dbReference>
<feature type="compositionally biased region" description="Pro residues" evidence="8">
    <location>
        <begin position="68"/>
        <end position="77"/>
    </location>
</feature>
<feature type="compositionally biased region" description="Basic residues" evidence="8">
    <location>
        <begin position="349"/>
        <end position="360"/>
    </location>
</feature>
<feature type="compositionally biased region" description="Basic and acidic residues" evidence="8">
    <location>
        <begin position="244"/>
        <end position="263"/>
    </location>
</feature>
<dbReference type="PANTHER" id="PTHR10333">
    <property type="entry name" value="INHIBITOR OF GROWTH PROTEIN"/>
    <property type="match status" value="1"/>
</dbReference>
<protein>
    <recommendedName>
        <fullName evidence="13">Zinc finger PHD-type domain-containing protein</fullName>
    </recommendedName>
</protein>
<reference evidence="11 12" key="1">
    <citation type="journal article" date="2019" name="Nat. Ecol. Evol.">
        <title>Megaphylogeny resolves global patterns of mushroom evolution.</title>
        <authorList>
            <person name="Varga T."/>
            <person name="Krizsan K."/>
            <person name="Foldi C."/>
            <person name="Dima B."/>
            <person name="Sanchez-Garcia M."/>
            <person name="Sanchez-Ramirez S."/>
            <person name="Szollosi G.J."/>
            <person name="Szarkandi J.G."/>
            <person name="Papp V."/>
            <person name="Albert L."/>
            <person name="Andreopoulos W."/>
            <person name="Angelini C."/>
            <person name="Antonin V."/>
            <person name="Barry K.W."/>
            <person name="Bougher N.L."/>
            <person name="Buchanan P."/>
            <person name="Buyck B."/>
            <person name="Bense V."/>
            <person name="Catcheside P."/>
            <person name="Chovatia M."/>
            <person name="Cooper J."/>
            <person name="Damon W."/>
            <person name="Desjardin D."/>
            <person name="Finy P."/>
            <person name="Geml J."/>
            <person name="Haridas S."/>
            <person name="Hughes K."/>
            <person name="Justo A."/>
            <person name="Karasinski D."/>
            <person name="Kautmanova I."/>
            <person name="Kiss B."/>
            <person name="Kocsube S."/>
            <person name="Kotiranta H."/>
            <person name="LaButti K.M."/>
            <person name="Lechner B.E."/>
            <person name="Liimatainen K."/>
            <person name="Lipzen A."/>
            <person name="Lukacs Z."/>
            <person name="Mihaltcheva S."/>
            <person name="Morgado L.N."/>
            <person name="Niskanen T."/>
            <person name="Noordeloos M.E."/>
            <person name="Ohm R.A."/>
            <person name="Ortiz-Santana B."/>
            <person name="Ovrebo C."/>
            <person name="Racz N."/>
            <person name="Riley R."/>
            <person name="Savchenko A."/>
            <person name="Shiryaev A."/>
            <person name="Soop K."/>
            <person name="Spirin V."/>
            <person name="Szebenyi C."/>
            <person name="Tomsovsky M."/>
            <person name="Tulloss R.E."/>
            <person name="Uehling J."/>
            <person name="Grigoriev I.V."/>
            <person name="Vagvolgyi C."/>
            <person name="Papp T."/>
            <person name="Martin F.M."/>
            <person name="Miettinen O."/>
            <person name="Hibbett D.S."/>
            <person name="Nagy L.G."/>
        </authorList>
    </citation>
    <scope>NUCLEOTIDE SEQUENCE [LARGE SCALE GENOMIC DNA]</scope>
    <source>
        <strain evidence="11 12">CBS 309.79</strain>
    </source>
</reference>
<feature type="region of interest" description="Disordered" evidence="8">
    <location>
        <begin position="237"/>
        <end position="283"/>
    </location>
</feature>
<evidence type="ECO:0000256" key="3">
    <source>
        <dbReference type="ARBA" id="ARBA00022723"/>
    </source>
</evidence>
<gene>
    <name evidence="11" type="ORF">BDV98DRAFT_12297</name>
</gene>
<dbReference type="GO" id="GO:0000785">
    <property type="term" value="C:chromatin"/>
    <property type="evidence" value="ECO:0007669"/>
    <property type="project" value="UniProtKB-ARBA"/>
</dbReference>
<feature type="compositionally biased region" description="Pro residues" evidence="8">
    <location>
        <begin position="88"/>
        <end position="98"/>
    </location>
</feature>
<evidence type="ECO:0000256" key="7">
    <source>
        <dbReference type="ARBA" id="ARBA00023242"/>
    </source>
</evidence>
<evidence type="ECO:0000256" key="1">
    <source>
        <dbReference type="ARBA" id="ARBA00004123"/>
    </source>
</evidence>
<dbReference type="GO" id="GO:0006325">
    <property type="term" value="P:chromatin organization"/>
    <property type="evidence" value="ECO:0007669"/>
    <property type="project" value="UniProtKB-KW"/>
</dbReference>
<proteinExistence type="inferred from homology"/>
<dbReference type="OrthoDB" id="5411773at2759"/>
<comment type="similarity">
    <text evidence="2">Belongs to the ING family.</text>
</comment>
<dbReference type="InterPro" id="IPR028651">
    <property type="entry name" value="ING_fam"/>
</dbReference>
<feature type="compositionally biased region" description="Low complexity" evidence="8">
    <location>
        <begin position="53"/>
        <end position="67"/>
    </location>
</feature>
<dbReference type="Gene3D" id="6.10.140.1740">
    <property type="match status" value="1"/>
</dbReference>
<dbReference type="SMART" id="SM01408">
    <property type="entry name" value="ING"/>
    <property type="match status" value="1"/>
</dbReference>
<evidence type="ECO:0000256" key="5">
    <source>
        <dbReference type="ARBA" id="ARBA00022833"/>
    </source>
</evidence>
<dbReference type="AlphaFoldDB" id="A0A5C3R2L6"/>
<dbReference type="Proteomes" id="UP000305067">
    <property type="component" value="Unassembled WGS sequence"/>
</dbReference>
<dbReference type="InterPro" id="IPR013083">
    <property type="entry name" value="Znf_RING/FYVE/PHD"/>
</dbReference>
<feature type="region of interest" description="Disordered" evidence="8">
    <location>
        <begin position="46"/>
        <end position="124"/>
    </location>
</feature>